<dbReference type="InterPro" id="IPR000743">
    <property type="entry name" value="Glyco_hydro_28"/>
</dbReference>
<evidence type="ECO:0000313" key="12">
    <source>
        <dbReference type="Proteomes" id="UP001174677"/>
    </source>
</evidence>
<dbReference type="InterPro" id="IPR006626">
    <property type="entry name" value="PbH1"/>
</dbReference>
<evidence type="ECO:0000256" key="10">
    <source>
        <dbReference type="SAM" id="SignalP"/>
    </source>
</evidence>
<comment type="caution">
    <text evidence="11">The sequence shown here is derived from an EMBL/GenBank/DDBJ whole genome shotgun (WGS) entry which is preliminary data.</text>
</comment>
<dbReference type="InterPro" id="IPR012334">
    <property type="entry name" value="Pectin_lyas_fold"/>
</dbReference>
<keyword evidence="5 9" id="KW-0378">Hydrolase</keyword>
<keyword evidence="10" id="KW-0732">Signal</keyword>
<evidence type="ECO:0000256" key="5">
    <source>
        <dbReference type="ARBA" id="ARBA00022801"/>
    </source>
</evidence>
<dbReference type="InterPro" id="IPR011050">
    <property type="entry name" value="Pectin_lyase_fold/virulence"/>
</dbReference>
<keyword evidence="12" id="KW-1185">Reference proteome</keyword>
<evidence type="ECO:0000313" key="11">
    <source>
        <dbReference type="EMBL" id="KAJ9158785.1"/>
    </source>
</evidence>
<accession>A0ABQ9L251</accession>
<reference evidence="11" key="1">
    <citation type="journal article" date="2023" name="Plant Biotechnol. J.">
        <title>Chromosome-level wild Hevea brasiliensis genome provides new tools for genomic-assisted breeding and valuable loci to elevate rubber yield.</title>
        <authorList>
            <person name="Cheng H."/>
            <person name="Song X."/>
            <person name="Hu Y."/>
            <person name="Wu T."/>
            <person name="Yang Q."/>
            <person name="An Z."/>
            <person name="Feng S."/>
            <person name="Deng Z."/>
            <person name="Wu W."/>
            <person name="Zeng X."/>
            <person name="Tu M."/>
            <person name="Wang X."/>
            <person name="Huang H."/>
        </authorList>
    </citation>
    <scope>NUCLEOTIDE SEQUENCE</scope>
    <source>
        <strain evidence="11">MT/VB/25A 57/8</strain>
    </source>
</reference>
<feature type="chain" id="PRO_5045914588" description="Polygalacturonase" evidence="10">
    <location>
        <begin position="26"/>
        <end position="438"/>
    </location>
</feature>
<comment type="subcellular location">
    <subcellularLocation>
        <location evidence="1">Secreted</location>
        <location evidence="1">Cell wall</location>
    </subcellularLocation>
</comment>
<protein>
    <recommendedName>
        <fullName evidence="13">Polygalacturonase</fullName>
    </recommendedName>
</protein>
<keyword evidence="6 9" id="KW-0326">Glycosidase</keyword>
<feature type="active site" evidence="8">
    <location>
        <position position="288"/>
    </location>
</feature>
<evidence type="ECO:0000256" key="1">
    <source>
        <dbReference type="ARBA" id="ARBA00004191"/>
    </source>
</evidence>
<evidence type="ECO:0000256" key="2">
    <source>
        <dbReference type="ARBA" id="ARBA00008834"/>
    </source>
</evidence>
<feature type="signal peptide" evidence="10">
    <location>
        <begin position="1"/>
        <end position="25"/>
    </location>
</feature>
<evidence type="ECO:0008006" key="13">
    <source>
        <dbReference type="Google" id="ProtNLM"/>
    </source>
</evidence>
<dbReference type="PROSITE" id="PS00502">
    <property type="entry name" value="POLYGALACTURONASE"/>
    <property type="match status" value="1"/>
</dbReference>
<dbReference type="Pfam" id="PF00295">
    <property type="entry name" value="Glyco_hydro_28"/>
    <property type="match status" value="1"/>
</dbReference>
<evidence type="ECO:0000256" key="9">
    <source>
        <dbReference type="RuleBase" id="RU361169"/>
    </source>
</evidence>
<organism evidence="11 12">
    <name type="scientific">Hevea brasiliensis</name>
    <name type="common">Para rubber tree</name>
    <name type="synonym">Siphonia brasiliensis</name>
    <dbReference type="NCBI Taxonomy" id="3981"/>
    <lineage>
        <taxon>Eukaryota</taxon>
        <taxon>Viridiplantae</taxon>
        <taxon>Streptophyta</taxon>
        <taxon>Embryophyta</taxon>
        <taxon>Tracheophyta</taxon>
        <taxon>Spermatophyta</taxon>
        <taxon>Magnoliopsida</taxon>
        <taxon>eudicotyledons</taxon>
        <taxon>Gunneridae</taxon>
        <taxon>Pentapetalae</taxon>
        <taxon>rosids</taxon>
        <taxon>fabids</taxon>
        <taxon>Malpighiales</taxon>
        <taxon>Euphorbiaceae</taxon>
        <taxon>Crotonoideae</taxon>
        <taxon>Micrandreae</taxon>
        <taxon>Hevea</taxon>
    </lineage>
</organism>
<name>A0ABQ9L251_HEVBR</name>
<dbReference type="PANTHER" id="PTHR31375">
    <property type="match status" value="1"/>
</dbReference>
<evidence type="ECO:0000256" key="4">
    <source>
        <dbReference type="ARBA" id="ARBA00022525"/>
    </source>
</evidence>
<dbReference type="EMBL" id="JARPOI010000014">
    <property type="protein sequence ID" value="KAJ9158785.1"/>
    <property type="molecule type" value="Genomic_DNA"/>
</dbReference>
<evidence type="ECO:0000256" key="3">
    <source>
        <dbReference type="ARBA" id="ARBA00022512"/>
    </source>
</evidence>
<keyword evidence="4" id="KW-0964">Secreted</keyword>
<evidence type="ECO:0000256" key="6">
    <source>
        <dbReference type="ARBA" id="ARBA00023295"/>
    </source>
</evidence>
<dbReference type="Proteomes" id="UP001174677">
    <property type="component" value="Chromosome 14"/>
</dbReference>
<evidence type="ECO:0000256" key="7">
    <source>
        <dbReference type="ARBA" id="ARBA00023316"/>
    </source>
</evidence>
<evidence type="ECO:0000256" key="8">
    <source>
        <dbReference type="PROSITE-ProRule" id="PRU10052"/>
    </source>
</evidence>
<keyword evidence="3" id="KW-0134">Cell wall</keyword>
<keyword evidence="7" id="KW-0961">Cell wall biogenesis/degradation</keyword>
<dbReference type="SUPFAM" id="SSF51126">
    <property type="entry name" value="Pectin lyase-like"/>
    <property type="match status" value="1"/>
</dbReference>
<dbReference type="Gene3D" id="2.160.20.10">
    <property type="entry name" value="Single-stranded right-handed beta-helix, Pectin lyase-like"/>
    <property type="match status" value="1"/>
</dbReference>
<proteinExistence type="inferred from homology"/>
<gene>
    <name evidence="11" type="ORF">P3X46_024332</name>
</gene>
<sequence>MIPQNPAKHVLILFLVLTFFTSCFGTYQENPYADVPELDKKISSKPVYSGFSKLVRHRSTSTTTSSSNKVVINVDDFAAKADGTDDSEAFNKAWDKACSSKQTATIVVPNRIYHLKPITFLGPCQSDLIFQIYGTIKASNKMSEYEDDRRHWIVFDNVNNLKVQGGGIINGNGRIWWENSCKINKDMPCKVAPTAVTFNESRNLIVSNLWFKNAQKMHLRFEKCINVKAMNLLVTAPGNSPNTDGIHVTGTHSIRITNSVIRTGDDCISIVNGSRYVEATDIICGPGHGISIGSLGADNSEAEVSNVLVNRATFSGTTNGVRIKTWQGGSGYAKDIVFQNLIMKNVTNPIIIDQNYCDQDDPCKEQKSAVQVSNIMYRNIQGTSASEVAMKFDCSKTFPCQGILLQDIILGLEEDELAKASCVNVKLTDMGKVSPQCY</sequence>
<comment type="similarity">
    <text evidence="2 9">Belongs to the glycosyl hydrolase 28 family.</text>
</comment>
<dbReference type="SMART" id="SM00710">
    <property type="entry name" value="PbH1"/>
    <property type="match status" value="4"/>
</dbReference>